<name>A0A2S6IN53_9FLAO</name>
<dbReference type="OrthoDB" id="799853at2"/>
<dbReference type="Proteomes" id="UP000239002">
    <property type="component" value="Unassembled WGS sequence"/>
</dbReference>
<protein>
    <submittedName>
        <fullName evidence="1">Uncharacterized protein</fullName>
    </submittedName>
</protein>
<comment type="caution">
    <text evidence="1">The sequence shown here is derived from an EMBL/GenBank/DDBJ whole genome shotgun (WGS) entry which is preliminary data.</text>
</comment>
<reference evidence="1 2" key="1">
    <citation type="submission" date="2018-02" db="EMBL/GenBank/DDBJ databases">
        <title>Genomic Encyclopedia of Archaeal and Bacterial Type Strains, Phase II (KMG-II): from individual species to whole genera.</title>
        <authorList>
            <person name="Goeker M."/>
        </authorList>
    </citation>
    <scope>NUCLEOTIDE SEQUENCE [LARGE SCALE GENOMIC DNA]</scope>
    <source>
        <strain evidence="1 2">DSM 16809</strain>
    </source>
</reference>
<keyword evidence="2" id="KW-1185">Reference proteome</keyword>
<gene>
    <name evidence="1" type="ORF">LY01_01176</name>
</gene>
<organism evidence="1 2">
    <name type="scientific">Nonlabens xylanidelens</name>
    <dbReference type="NCBI Taxonomy" id="191564"/>
    <lineage>
        <taxon>Bacteria</taxon>
        <taxon>Pseudomonadati</taxon>
        <taxon>Bacteroidota</taxon>
        <taxon>Flavobacteriia</taxon>
        <taxon>Flavobacteriales</taxon>
        <taxon>Flavobacteriaceae</taxon>
        <taxon>Nonlabens</taxon>
    </lineage>
</organism>
<sequence length="157" mass="17894">MKTTQLRYLIITCVLLTTVQHGISQNIYDNKLGDCDTSRFGLESKVEQAKIEDSKIIDAIKNSLNGKAFQKLRGVLKLQIIVYTDGSSCLFSYENETNLKASELDIDYIKTAVDTDLVWNKVEENVTALLEINFKKRKTVIRRMGIHGDLGWHILKK</sequence>
<evidence type="ECO:0000313" key="1">
    <source>
        <dbReference type="EMBL" id="PPK95585.1"/>
    </source>
</evidence>
<dbReference type="AlphaFoldDB" id="A0A2S6IN53"/>
<proteinExistence type="predicted"/>
<dbReference type="RefSeq" id="WP_104514890.1">
    <property type="nucleotide sequence ID" value="NZ_MQVW01000002.1"/>
</dbReference>
<accession>A0A2S6IN53</accession>
<dbReference type="EMBL" id="PTJE01000002">
    <property type="protein sequence ID" value="PPK95585.1"/>
    <property type="molecule type" value="Genomic_DNA"/>
</dbReference>
<evidence type="ECO:0000313" key="2">
    <source>
        <dbReference type="Proteomes" id="UP000239002"/>
    </source>
</evidence>